<dbReference type="AlphaFoldDB" id="A0A085GAJ6"/>
<feature type="chain" id="PRO_5001790923" evidence="1">
    <location>
        <begin position="23"/>
        <end position="276"/>
    </location>
</feature>
<reference evidence="3 4" key="1">
    <citation type="submission" date="2014-05" db="EMBL/GenBank/DDBJ databases">
        <title>ATOL: Assembling a taxonomically balanced genome-scale reconstruction of the evolutionary history of the Enterobacteriaceae.</title>
        <authorList>
            <person name="Plunkett G.III."/>
            <person name="Neeno-Eckwall E.C."/>
            <person name="Glasner J.D."/>
            <person name="Perna N.T."/>
        </authorList>
    </citation>
    <scope>NUCLEOTIDE SEQUENCE [LARGE SCALE GENOMIC DNA]</scope>
    <source>
        <strain evidence="3 4">ATCC 33852</strain>
    </source>
</reference>
<proteinExistence type="predicted"/>
<keyword evidence="1" id="KW-0732">Signal</keyword>
<feature type="signal peptide" evidence="1">
    <location>
        <begin position="1"/>
        <end position="22"/>
    </location>
</feature>
<dbReference type="InterPro" id="IPR002491">
    <property type="entry name" value="ABC_transptr_periplasmic_BD"/>
</dbReference>
<dbReference type="PANTHER" id="PTHR30535">
    <property type="entry name" value="VITAMIN B12-BINDING PROTEIN"/>
    <property type="match status" value="1"/>
</dbReference>
<evidence type="ECO:0000313" key="4">
    <source>
        <dbReference type="Proteomes" id="UP000028640"/>
    </source>
</evidence>
<dbReference type="OrthoDB" id="9797736at2"/>
<dbReference type="PROSITE" id="PS50983">
    <property type="entry name" value="FE_B12_PBP"/>
    <property type="match status" value="1"/>
</dbReference>
<dbReference type="STRING" id="910964.GEAM_2063"/>
<evidence type="ECO:0000259" key="2">
    <source>
        <dbReference type="PROSITE" id="PS50983"/>
    </source>
</evidence>
<sequence>MKRRLSAWVIALAGACAPLAQAAERLVSIGGDVTEIVYALGAGDELVARDSTSLNPEQVKKLPNVGYMRQLNAEGILAMKPSLVLSSELAEPSLVLQQVAQNGVKVVRIPGNTTLDTVPQKIEVIADALNRQQEGEKLIATYRQKLAVVPHSPLPVKILFVMNHGGTNAMAAGQHTAADAMITAAGAQNAMQGFSRYRPLAQEGIIASAPDILMVTTDGVRSLGGIEQVWKLPGVALTPAGKNHRVLVLDDMALLGFGLETPDVLVKIRQAAEQVK</sequence>
<dbReference type="InterPro" id="IPR050902">
    <property type="entry name" value="ABC_Transporter_SBP"/>
</dbReference>
<name>A0A085GAJ6_EWIA3</name>
<accession>A0A085GAJ6</accession>
<dbReference type="eggNOG" id="COG4558">
    <property type="taxonomic scope" value="Bacteria"/>
</dbReference>
<gene>
    <name evidence="3" type="ORF">GEAM_2063</name>
</gene>
<dbReference type="Gene3D" id="3.40.50.1980">
    <property type="entry name" value="Nitrogenase molybdenum iron protein domain"/>
    <property type="match status" value="2"/>
</dbReference>
<dbReference type="PROSITE" id="PS51257">
    <property type="entry name" value="PROKAR_LIPOPROTEIN"/>
    <property type="match status" value="1"/>
</dbReference>
<protein>
    <submittedName>
        <fullName evidence="3">Periplasmic hemin-binding protein</fullName>
    </submittedName>
</protein>
<dbReference type="Proteomes" id="UP000028640">
    <property type="component" value="Unassembled WGS sequence"/>
</dbReference>
<feature type="domain" description="Fe/B12 periplasmic-binding" evidence="2">
    <location>
        <begin position="25"/>
        <end position="276"/>
    </location>
</feature>
<organism evidence="3 4">
    <name type="scientific">Ewingella americana (strain ATCC 33852 / DSM 4580 / CCUG 14506 / JCM 5911 / LMG 7869 / NCTC 12157 / CDC 1468-78)</name>
    <dbReference type="NCBI Taxonomy" id="910964"/>
    <lineage>
        <taxon>Bacteria</taxon>
        <taxon>Pseudomonadati</taxon>
        <taxon>Pseudomonadota</taxon>
        <taxon>Gammaproteobacteria</taxon>
        <taxon>Enterobacterales</taxon>
        <taxon>Yersiniaceae</taxon>
        <taxon>Ewingella</taxon>
    </lineage>
</organism>
<dbReference type="RefSeq" id="WP_051899473.1">
    <property type="nucleotide sequence ID" value="NZ_JMPJ01000053.1"/>
</dbReference>
<dbReference type="Pfam" id="PF01497">
    <property type="entry name" value="Peripla_BP_2"/>
    <property type="match status" value="1"/>
</dbReference>
<dbReference type="PANTHER" id="PTHR30535:SF4">
    <property type="entry name" value="HEMIN-BINDING PERIPLASMIC PROTEIN HMUT"/>
    <property type="match status" value="1"/>
</dbReference>
<evidence type="ECO:0000256" key="1">
    <source>
        <dbReference type="SAM" id="SignalP"/>
    </source>
</evidence>
<dbReference type="EMBL" id="JMPJ01000053">
    <property type="protein sequence ID" value="KFC80741.1"/>
    <property type="molecule type" value="Genomic_DNA"/>
</dbReference>
<dbReference type="SUPFAM" id="SSF53807">
    <property type="entry name" value="Helical backbone' metal receptor"/>
    <property type="match status" value="1"/>
</dbReference>
<keyword evidence="4" id="KW-1185">Reference proteome</keyword>
<dbReference type="GeneID" id="78380403"/>
<dbReference type="CDD" id="cd01149">
    <property type="entry name" value="HutB"/>
    <property type="match status" value="1"/>
</dbReference>
<comment type="caution">
    <text evidence="3">The sequence shown here is derived from an EMBL/GenBank/DDBJ whole genome shotgun (WGS) entry which is preliminary data.</text>
</comment>
<evidence type="ECO:0000313" key="3">
    <source>
        <dbReference type="EMBL" id="KFC80741.1"/>
    </source>
</evidence>